<evidence type="ECO:0000256" key="5">
    <source>
        <dbReference type="ARBA" id="ARBA00022840"/>
    </source>
</evidence>
<evidence type="ECO:0000313" key="8">
    <source>
        <dbReference type="EMBL" id="MEJ2901005.1"/>
    </source>
</evidence>
<protein>
    <recommendedName>
        <fullName evidence="6">PhoH-like protein</fullName>
    </recommendedName>
</protein>
<reference evidence="8 9" key="1">
    <citation type="submission" date="2024-03" db="EMBL/GenBank/DDBJ databases">
        <title>Sequence of Lycoming College Course Isolates.</title>
        <authorList>
            <person name="Plotts O."/>
            <person name="Newman J."/>
        </authorList>
    </citation>
    <scope>NUCLEOTIDE SEQUENCE [LARGE SCALE GENOMIC DNA]</scope>
    <source>
        <strain evidence="8 9">CJB-3</strain>
    </source>
</reference>
<dbReference type="Gene3D" id="3.40.50.300">
    <property type="entry name" value="P-loop containing nucleotide triphosphate hydrolases"/>
    <property type="match status" value="1"/>
</dbReference>
<keyword evidence="3" id="KW-0963">Cytoplasm</keyword>
<feature type="domain" description="PhoH-like protein" evidence="7">
    <location>
        <begin position="115"/>
        <end position="317"/>
    </location>
</feature>
<organism evidence="8 9">
    <name type="scientific">Pedobacter panaciterrae</name>
    <dbReference type="NCBI Taxonomy" id="363849"/>
    <lineage>
        <taxon>Bacteria</taxon>
        <taxon>Pseudomonadati</taxon>
        <taxon>Bacteroidota</taxon>
        <taxon>Sphingobacteriia</taxon>
        <taxon>Sphingobacteriales</taxon>
        <taxon>Sphingobacteriaceae</taxon>
        <taxon>Pedobacter</taxon>
    </lineage>
</organism>
<proteinExistence type="inferred from homology"/>
<dbReference type="Pfam" id="PF02562">
    <property type="entry name" value="PhoH"/>
    <property type="match status" value="1"/>
</dbReference>
<dbReference type="SUPFAM" id="SSF52540">
    <property type="entry name" value="P-loop containing nucleoside triphosphate hydrolases"/>
    <property type="match status" value="1"/>
</dbReference>
<gene>
    <name evidence="8" type="ORF">WAE58_01130</name>
</gene>
<dbReference type="EMBL" id="JBBEUB010000001">
    <property type="protein sequence ID" value="MEJ2901005.1"/>
    <property type="molecule type" value="Genomic_DNA"/>
</dbReference>
<evidence type="ECO:0000259" key="7">
    <source>
        <dbReference type="Pfam" id="PF02562"/>
    </source>
</evidence>
<evidence type="ECO:0000256" key="2">
    <source>
        <dbReference type="ARBA" id="ARBA00010393"/>
    </source>
</evidence>
<comment type="subcellular location">
    <subcellularLocation>
        <location evidence="1">Cytoplasm</location>
    </subcellularLocation>
</comment>
<comment type="similarity">
    <text evidence="2">Belongs to the PhoH family.</text>
</comment>
<evidence type="ECO:0000256" key="1">
    <source>
        <dbReference type="ARBA" id="ARBA00004496"/>
    </source>
</evidence>
<comment type="caution">
    <text evidence="8">The sequence shown here is derived from an EMBL/GenBank/DDBJ whole genome shotgun (WGS) entry which is preliminary data.</text>
</comment>
<dbReference type="Proteomes" id="UP001378956">
    <property type="component" value="Unassembled WGS sequence"/>
</dbReference>
<dbReference type="RefSeq" id="WP_172663339.1">
    <property type="nucleotide sequence ID" value="NZ_CBFGNQ010000004.1"/>
</dbReference>
<dbReference type="PANTHER" id="PTHR30473">
    <property type="entry name" value="PROTEIN PHOH"/>
    <property type="match status" value="1"/>
</dbReference>
<keyword evidence="9" id="KW-1185">Reference proteome</keyword>
<dbReference type="InterPro" id="IPR003714">
    <property type="entry name" value="PhoH"/>
</dbReference>
<sequence>MNELKLTLESVDPVQFWGANNEHYELVKSAFPKLKIVARGNEVKVLGDEQELKVFEKKYGQLISQLEKYSSLTANDVESILVSKKIQSADEPAAEKTSNGGGGEVIVFGTNGLMVKARTANQRKMVESINKNDVLFAIGPAGTGKTYTAVALAVRALKNKEIKRIILTRPAVEAGENLGFLPGDLKEKVDPYLRPLYDALDDMIPAEKLKLYIENRTIEIAPLAFMRGRTLDNCFVILDEAQNSTDLQLKMFLTRMGPSAKFIVTGDITQIDLPKKQMSGLHNALRILEDIPGIDIIYLTGEDVVRHKLVKRILKAYGDIQ</sequence>
<dbReference type="InterPro" id="IPR051451">
    <property type="entry name" value="PhoH2-like"/>
</dbReference>
<dbReference type="PANTHER" id="PTHR30473:SF1">
    <property type="entry name" value="PHOH-LIKE PROTEIN"/>
    <property type="match status" value="1"/>
</dbReference>
<keyword evidence="4" id="KW-0547">Nucleotide-binding</keyword>
<evidence type="ECO:0000256" key="3">
    <source>
        <dbReference type="ARBA" id="ARBA00022490"/>
    </source>
</evidence>
<evidence type="ECO:0000256" key="4">
    <source>
        <dbReference type="ARBA" id="ARBA00022741"/>
    </source>
</evidence>
<name>A0ABU8NFM0_9SPHI</name>
<dbReference type="InterPro" id="IPR027417">
    <property type="entry name" value="P-loop_NTPase"/>
</dbReference>
<keyword evidence="5" id="KW-0067">ATP-binding</keyword>
<accession>A0ABU8NFM0</accession>
<evidence type="ECO:0000313" key="9">
    <source>
        <dbReference type="Proteomes" id="UP001378956"/>
    </source>
</evidence>
<evidence type="ECO:0000256" key="6">
    <source>
        <dbReference type="ARBA" id="ARBA00039970"/>
    </source>
</evidence>